<dbReference type="SUPFAM" id="SSF56112">
    <property type="entry name" value="Protein kinase-like (PK-like)"/>
    <property type="match status" value="1"/>
</dbReference>
<dbReference type="GO" id="GO:0043235">
    <property type="term" value="C:receptor complex"/>
    <property type="evidence" value="ECO:0007669"/>
    <property type="project" value="TreeGrafter"/>
</dbReference>
<protein>
    <recommendedName>
        <fullName evidence="2">receptor protein-tyrosine kinase</fullName>
        <ecNumber evidence="2">2.7.10.1</ecNumber>
    </recommendedName>
</protein>
<dbReference type="AlphaFoldDB" id="A0A9X6N9G6"/>
<evidence type="ECO:0000256" key="6">
    <source>
        <dbReference type="ARBA" id="ARBA00022737"/>
    </source>
</evidence>
<dbReference type="PROSITE" id="PS50011">
    <property type="entry name" value="PROTEIN_KINASE_DOM"/>
    <property type="match status" value="1"/>
</dbReference>
<evidence type="ECO:0000256" key="10">
    <source>
        <dbReference type="ARBA" id="ARBA00022989"/>
    </source>
</evidence>
<dbReference type="GO" id="GO:0005886">
    <property type="term" value="C:plasma membrane"/>
    <property type="evidence" value="ECO:0007669"/>
    <property type="project" value="TreeGrafter"/>
</dbReference>
<dbReference type="OrthoDB" id="3256376at2759"/>
<evidence type="ECO:0000256" key="13">
    <source>
        <dbReference type="ARBA" id="ARBA00023170"/>
    </source>
</evidence>
<evidence type="ECO:0000313" key="20">
    <source>
        <dbReference type="EMBL" id="OWA49885.1"/>
    </source>
</evidence>
<gene>
    <name evidence="20" type="ORF">BV898_14421</name>
</gene>
<dbReference type="GO" id="GO:0005524">
    <property type="term" value="F:ATP binding"/>
    <property type="evidence" value="ECO:0007669"/>
    <property type="project" value="UniProtKB-KW"/>
</dbReference>
<keyword evidence="5 18" id="KW-0732">Signal</keyword>
<evidence type="ECO:0000256" key="1">
    <source>
        <dbReference type="ARBA" id="ARBA00004479"/>
    </source>
</evidence>
<dbReference type="PANTHER" id="PTHR24416">
    <property type="entry name" value="TYROSINE-PROTEIN KINASE RECEPTOR"/>
    <property type="match status" value="1"/>
</dbReference>
<evidence type="ECO:0000256" key="16">
    <source>
        <dbReference type="SAM" id="MobiDB-lite"/>
    </source>
</evidence>
<dbReference type="InterPro" id="IPR011009">
    <property type="entry name" value="Kinase-like_dom_sf"/>
</dbReference>
<feature type="signal peptide" evidence="18">
    <location>
        <begin position="1"/>
        <end position="19"/>
    </location>
</feature>
<dbReference type="PRINTS" id="PR00109">
    <property type="entry name" value="TYRKINASE"/>
</dbReference>
<dbReference type="InterPro" id="IPR000719">
    <property type="entry name" value="Prot_kinase_dom"/>
</dbReference>
<dbReference type="Gene3D" id="2.60.40.10">
    <property type="entry name" value="Immunoglobulins"/>
    <property type="match status" value="1"/>
</dbReference>
<comment type="catalytic activity">
    <reaction evidence="15">
        <text>L-tyrosyl-[protein] + ATP = O-phospho-L-tyrosyl-[protein] + ADP + H(+)</text>
        <dbReference type="Rhea" id="RHEA:10596"/>
        <dbReference type="Rhea" id="RHEA-COMP:10136"/>
        <dbReference type="Rhea" id="RHEA-COMP:20101"/>
        <dbReference type="ChEBI" id="CHEBI:15378"/>
        <dbReference type="ChEBI" id="CHEBI:30616"/>
        <dbReference type="ChEBI" id="CHEBI:46858"/>
        <dbReference type="ChEBI" id="CHEBI:61978"/>
        <dbReference type="ChEBI" id="CHEBI:456216"/>
        <dbReference type="EC" id="2.7.10.1"/>
    </reaction>
</comment>
<dbReference type="CDD" id="cd00063">
    <property type="entry name" value="FN3"/>
    <property type="match status" value="1"/>
</dbReference>
<dbReference type="Gene3D" id="3.30.200.20">
    <property type="entry name" value="Phosphorylase Kinase, domain 1"/>
    <property type="match status" value="1"/>
</dbReference>
<evidence type="ECO:0000313" key="21">
    <source>
        <dbReference type="Proteomes" id="UP000192578"/>
    </source>
</evidence>
<dbReference type="InterPro" id="IPR003961">
    <property type="entry name" value="FN3_dom"/>
</dbReference>
<keyword evidence="7" id="KW-0547">Nucleotide-binding</keyword>
<comment type="caution">
    <text evidence="20">The sequence shown here is derived from an EMBL/GenBank/DDBJ whole genome shotgun (WGS) entry which is preliminary data.</text>
</comment>
<dbReference type="InterPro" id="IPR050122">
    <property type="entry name" value="RTK"/>
</dbReference>
<reference evidence="21" key="1">
    <citation type="submission" date="2017-01" db="EMBL/GenBank/DDBJ databases">
        <title>Comparative genomics of anhydrobiosis in the tardigrade Hypsibius dujardini.</title>
        <authorList>
            <person name="Yoshida Y."/>
            <person name="Koutsovoulos G."/>
            <person name="Laetsch D."/>
            <person name="Stevens L."/>
            <person name="Kumar S."/>
            <person name="Horikawa D."/>
            <person name="Ishino K."/>
            <person name="Komine S."/>
            <person name="Tomita M."/>
            <person name="Blaxter M."/>
            <person name="Arakawa K."/>
        </authorList>
    </citation>
    <scope>NUCLEOTIDE SEQUENCE [LARGE SCALE GENOMIC DNA]</scope>
    <source>
        <strain evidence="21">Z151</strain>
    </source>
</reference>
<evidence type="ECO:0000259" key="19">
    <source>
        <dbReference type="PROSITE" id="PS50011"/>
    </source>
</evidence>
<evidence type="ECO:0000256" key="12">
    <source>
        <dbReference type="ARBA" id="ARBA00023137"/>
    </source>
</evidence>
<dbReference type="InterPro" id="IPR008266">
    <property type="entry name" value="Tyr_kinase_AS"/>
</dbReference>
<feature type="chain" id="PRO_5040783352" description="receptor protein-tyrosine kinase" evidence="18">
    <location>
        <begin position="20"/>
        <end position="978"/>
    </location>
</feature>
<dbReference type="SUPFAM" id="SSF49265">
    <property type="entry name" value="Fibronectin type III"/>
    <property type="match status" value="1"/>
</dbReference>
<dbReference type="InterPro" id="IPR020635">
    <property type="entry name" value="Tyr_kinase_cat_dom"/>
</dbReference>
<evidence type="ECO:0000256" key="14">
    <source>
        <dbReference type="ARBA" id="ARBA00023180"/>
    </source>
</evidence>
<keyword evidence="9" id="KW-0067">ATP-binding</keyword>
<dbReference type="EC" id="2.7.10.1" evidence="2"/>
<organism evidence="20 21">
    <name type="scientific">Hypsibius exemplaris</name>
    <name type="common">Freshwater tardigrade</name>
    <dbReference type="NCBI Taxonomy" id="2072580"/>
    <lineage>
        <taxon>Eukaryota</taxon>
        <taxon>Metazoa</taxon>
        <taxon>Ecdysozoa</taxon>
        <taxon>Tardigrada</taxon>
        <taxon>Eutardigrada</taxon>
        <taxon>Parachela</taxon>
        <taxon>Hypsibioidea</taxon>
        <taxon>Hypsibiidae</taxon>
        <taxon>Hypsibius</taxon>
    </lineage>
</organism>
<dbReference type="PANTHER" id="PTHR24416:SF583">
    <property type="entry name" value="RECEPTOR PROTEIN-TYROSINE KINASE"/>
    <property type="match status" value="1"/>
</dbReference>
<keyword evidence="21" id="KW-1185">Reference proteome</keyword>
<keyword evidence="14" id="KW-0325">Glycoprotein</keyword>
<evidence type="ECO:0000256" key="8">
    <source>
        <dbReference type="ARBA" id="ARBA00022777"/>
    </source>
</evidence>
<evidence type="ECO:0000256" key="17">
    <source>
        <dbReference type="SAM" id="Phobius"/>
    </source>
</evidence>
<dbReference type="PROSITE" id="PS00109">
    <property type="entry name" value="PROTEIN_KINASE_TYR"/>
    <property type="match status" value="1"/>
</dbReference>
<keyword evidence="6" id="KW-0677">Repeat</keyword>
<evidence type="ECO:0000256" key="9">
    <source>
        <dbReference type="ARBA" id="ARBA00022840"/>
    </source>
</evidence>
<evidence type="ECO:0000256" key="2">
    <source>
        <dbReference type="ARBA" id="ARBA00011902"/>
    </source>
</evidence>
<dbReference type="FunFam" id="1.10.510.10:FF:000190">
    <property type="entry name" value="Proto-oncogene tyrosine-protein kinase receptor Ret"/>
    <property type="match status" value="1"/>
</dbReference>
<accession>A0A9X6N9G6</accession>
<comment type="subcellular location">
    <subcellularLocation>
        <location evidence="1">Membrane</location>
        <topology evidence="1">Single-pass type I membrane protein</topology>
    </subcellularLocation>
</comment>
<dbReference type="Gene3D" id="1.10.510.10">
    <property type="entry name" value="Transferase(Phosphotransferase) domain 1"/>
    <property type="match status" value="1"/>
</dbReference>
<dbReference type="Proteomes" id="UP000192578">
    <property type="component" value="Unassembled WGS sequence"/>
</dbReference>
<dbReference type="Pfam" id="PF07714">
    <property type="entry name" value="PK_Tyr_Ser-Thr"/>
    <property type="match status" value="1"/>
</dbReference>
<dbReference type="GO" id="GO:0007169">
    <property type="term" value="P:cell surface receptor protein tyrosine kinase signaling pathway"/>
    <property type="evidence" value="ECO:0007669"/>
    <property type="project" value="TreeGrafter"/>
</dbReference>
<feature type="transmembrane region" description="Helical" evidence="17">
    <location>
        <begin position="544"/>
        <end position="567"/>
    </location>
</feature>
<name>A0A9X6N9G6_HYPEX</name>
<evidence type="ECO:0000256" key="7">
    <source>
        <dbReference type="ARBA" id="ARBA00022741"/>
    </source>
</evidence>
<keyword evidence="4 17" id="KW-0812">Transmembrane</keyword>
<feature type="domain" description="Protein kinase" evidence="19">
    <location>
        <begin position="637"/>
        <end position="928"/>
    </location>
</feature>
<keyword evidence="10 17" id="KW-1133">Transmembrane helix</keyword>
<evidence type="ECO:0000256" key="15">
    <source>
        <dbReference type="ARBA" id="ARBA00051243"/>
    </source>
</evidence>
<dbReference type="SMART" id="SM00219">
    <property type="entry name" value="TyrKc"/>
    <property type="match status" value="1"/>
</dbReference>
<keyword evidence="12" id="KW-0829">Tyrosine-protein kinase</keyword>
<dbReference type="InterPro" id="IPR036116">
    <property type="entry name" value="FN3_sf"/>
</dbReference>
<keyword evidence="13 20" id="KW-0675">Receptor</keyword>
<dbReference type="EMBL" id="MTYJ01000176">
    <property type="protein sequence ID" value="OWA49885.1"/>
    <property type="molecule type" value="Genomic_DNA"/>
</dbReference>
<evidence type="ECO:0000256" key="11">
    <source>
        <dbReference type="ARBA" id="ARBA00023136"/>
    </source>
</evidence>
<dbReference type="InterPro" id="IPR013783">
    <property type="entry name" value="Ig-like_fold"/>
</dbReference>
<keyword evidence="3" id="KW-0808">Transferase</keyword>
<evidence type="ECO:0000256" key="5">
    <source>
        <dbReference type="ARBA" id="ARBA00022729"/>
    </source>
</evidence>
<proteinExistence type="predicted"/>
<evidence type="ECO:0000256" key="18">
    <source>
        <dbReference type="SAM" id="SignalP"/>
    </source>
</evidence>
<evidence type="ECO:0000256" key="3">
    <source>
        <dbReference type="ARBA" id="ARBA00022679"/>
    </source>
</evidence>
<evidence type="ECO:0000256" key="4">
    <source>
        <dbReference type="ARBA" id="ARBA00022692"/>
    </source>
</evidence>
<dbReference type="CDD" id="cd00192">
    <property type="entry name" value="PTKc"/>
    <property type="match status" value="1"/>
</dbReference>
<feature type="region of interest" description="Disordered" evidence="16">
    <location>
        <begin position="958"/>
        <end position="978"/>
    </location>
</feature>
<dbReference type="InterPro" id="IPR001245">
    <property type="entry name" value="Ser-Thr/Tyr_kinase_cat_dom"/>
</dbReference>
<keyword evidence="8" id="KW-0418">Kinase</keyword>
<keyword evidence="11 17" id="KW-0472">Membrane</keyword>
<dbReference type="GO" id="GO:0004714">
    <property type="term" value="F:transmembrane receptor protein tyrosine kinase activity"/>
    <property type="evidence" value="ECO:0007669"/>
    <property type="project" value="UniProtKB-EC"/>
</dbReference>
<sequence length="978" mass="107784">MRLWTLWIVGSVGFHGLTGSPHNRDISVYLKICRLACISLCMKNQQKSLTDCAKVCPASSINSSEECEDDSCLSHECAIIKRLTQTMEFTSGMTSNLGKLASQQSLTCINMNWTVPENIAAKPASQLGPLLFFVEEKDDEGWECSESLGNTLFTQPAVNVTKQCATQRFRLGAVNAGGLVAVSSEAIFYYDDHSIPLPVKNLVLFVKLESSTQNRNNNEPSCGSLNWTLPDGVTDDDVQKYSLRIMVKACALSAAPVVTWVPGTESATVSGLSISCIYESKVFFTTNCGAQSKETSSTKVIRCPSDIPLATCSDKTTSMLGIVQSNGKGNDPWATLPDMAQDHSQEMDEYQGKEFNDMASWLHGPGGGGGGRGPGGDKRYKGSVDAGGPYKDIVLWDGQGAGPPADIVVSIDQILRDGSGSDIAAIISWKPPQHLGSSSKLIGYEIWYGLLTKPPLPAGAVEGYYTPLTGTSQYDGYKVINITDPSQTTCIIDDLIEGLVYGVKVTAIGDVPYNVAQVLPYKQGSIFRAIPTGRLADTTIDNSMALSIGMPVLFIVVLIVGISCCCWRCKRAAVKQKVTLKSVSSESDQQMVYLTPITEPLTLRYQVWPDLPNPPDILRQVLPPRTADRWELPRSRIEIGEVLGRGAFGEVFKAKIMGSILVNTEHSTVEKHLNFIVAIKLLPAHADGREKDAFLQEIQIMKDIGYHRHIVSLIGCCIESDPIFLVEEYCPLGDLRLYLSSQRQAVMTYSATDSGIGENGIISTITLSDLLSYARQIAIGMEYIHRKGYVHRDLAARNILLFNRTHVKIGDFGLTRYIYEDRIYVVQNAGRLPVKWMAIESIFDLTFTSASDVWAFGVVLFELITLGGTPYPTINNKDLLNELKNGYRMECPDNCPTNLYALMRRCWQVNPERRPAFAELQSELERMLESSAGSESYLQLDTNRDYYAPVNSRELILGPRKLPENQSRVNPTFHDEET</sequence>